<keyword evidence="2" id="KW-0560">Oxidoreductase</keyword>
<dbReference type="RefSeq" id="WP_110471410.1">
    <property type="nucleotide sequence ID" value="NZ_QJSP01000013.1"/>
</dbReference>
<name>A0A318RHL1_WILLI</name>
<proteinExistence type="predicted"/>
<comment type="caution">
    <text evidence="2">The sequence shown here is derived from an EMBL/GenBank/DDBJ whole genome shotgun (WGS) entry which is preliminary data.</text>
</comment>
<evidence type="ECO:0000313" key="3">
    <source>
        <dbReference type="Proteomes" id="UP000247591"/>
    </source>
</evidence>
<dbReference type="Gene3D" id="3.10.180.10">
    <property type="entry name" value="2,3-Dihydroxybiphenyl 1,2-Dioxygenase, domain 1"/>
    <property type="match status" value="1"/>
</dbReference>
<dbReference type="SUPFAM" id="SSF54593">
    <property type="entry name" value="Glyoxalase/Bleomycin resistance protein/Dihydroxybiphenyl dioxygenase"/>
    <property type="match status" value="1"/>
</dbReference>
<dbReference type="GO" id="GO:0051213">
    <property type="term" value="F:dioxygenase activity"/>
    <property type="evidence" value="ECO:0007669"/>
    <property type="project" value="UniProtKB-KW"/>
</dbReference>
<evidence type="ECO:0000313" key="2">
    <source>
        <dbReference type="EMBL" id="PYE14217.1"/>
    </source>
</evidence>
<keyword evidence="2" id="KW-0223">Dioxygenase</keyword>
<dbReference type="Pfam" id="PF13669">
    <property type="entry name" value="Glyoxalase_4"/>
    <property type="match status" value="1"/>
</dbReference>
<organism evidence="2 3">
    <name type="scientific">Williamsia limnetica</name>
    <dbReference type="NCBI Taxonomy" id="882452"/>
    <lineage>
        <taxon>Bacteria</taxon>
        <taxon>Bacillati</taxon>
        <taxon>Actinomycetota</taxon>
        <taxon>Actinomycetes</taxon>
        <taxon>Mycobacteriales</taxon>
        <taxon>Nocardiaceae</taxon>
        <taxon>Williamsia</taxon>
    </lineage>
</organism>
<sequence length="171" mass="18899">MTPPYARGPIFQLAWVVADIAVAEKELTAAYGIESWLRIPDVAFTPDRCTYRSQPADYTIHVSLGYAGGQQLELIEPVTGDNLYTEFLSSHGPGLHHVAWIPEDFDGTVAQLRADGVEILQSGEFSGVGMEFVYIEGNGFGSYVELMKLSDDMRSMFDGLVPSGYTNPWQR</sequence>
<dbReference type="EMBL" id="QJSP01000013">
    <property type="protein sequence ID" value="PYE14217.1"/>
    <property type="molecule type" value="Genomic_DNA"/>
</dbReference>
<accession>A0A318RHL1</accession>
<dbReference type="InterPro" id="IPR029068">
    <property type="entry name" value="Glyas_Bleomycin-R_OHBP_Dase"/>
</dbReference>
<dbReference type="PROSITE" id="PS51819">
    <property type="entry name" value="VOC"/>
    <property type="match status" value="1"/>
</dbReference>
<gene>
    <name evidence="2" type="ORF">DFR67_11311</name>
</gene>
<feature type="domain" description="VOC" evidence="1">
    <location>
        <begin position="12"/>
        <end position="149"/>
    </location>
</feature>
<evidence type="ECO:0000259" key="1">
    <source>
        <dbReference type="PROSITE" id="PS51819"/>
    </source>
</evidence>
<dbReference type="AlphaFoldDB" id="A0A318RHL1"/>
<dbReference type="OrthoDB" id="4578369at2"/>
<dbReference type="InterPro" id="IPR037523">
    <property type="entry name" value="VOC_core"/>
</dbReference>
<keyword evidence="3" id="KW-1185">Reference proteome</keyword>
<protein>
    <submittedName>
        <fullName evidence="2">Glyoxalase/bleomycin resistance protein/dioxygenase superfamily protein</fullName>
    </submittedName>
</protein>
<dbReference type="Proteomes" id="UP000247591">
    <property type="component" value="Unassembled WGS sequence"/>
</dbReference>
<reference evidence="2 3" key="1">
    <citation type="submission" date="2018-06" db="EMBL/GenBank/DDBJ databases">
        <title>Genomic Encyclopedia of Type Strains, Phase IV (KMG-IV): sequencing the most valuable type-strain genomes for metagenomic binning, comparative biology and taxonomic classification.</title>
        <authorList>
            <person name="Goeker M."/>
        </authorList>
    </citation>
    <scope>NUCLEOTIDE SEQUENCE [LARGE SCALE GENOMIC DNA]</scope>
    <source>
        <strain evidence="2 3">DSM 45521</strain>
    </source>
</reference>